<dbReference type="PROSITE" id="PS50902">
    <property type="entry name" value="FLAVODOXIN_LIKE"/>
    <property type="match status" value="1"/>
</dbReference>
<dbReference type="PRINTS" id="PR00371">
    <property type="entry name" value="FPNCR"/>
</dbReference>
<feature type="transmembrane region" description="Helical" evidence="2">
    <location>
        <begin position="172"/>
        <end position="195"/>
    </location>
</feature>
<feature type="domain" description="FAD-binding FR-type" evidence="4">
    <location>
        <begin position="498"/>
        <end position="595"/>
    </location>
</feature>
<name>A0A6L9E8X4_9FLAO</name>
<dbReference type="Pfam" id="PF00175">
    <property type="entry name" value="NAD_binding_1"/>
    <property type="match status" value="1"/>
</dbReference>
<dbReference type="PANTHER" id="PTHR19384:SF10">
    <property type="entry name" value="NADPH-DEPENDENT DIFLAVIN OXIDOREDUCTASE 1"/>
    <property type="match status" value="1"/>
</dbReference>
<dbReference type="InterPro" id="IPR017938">
    <property type="entry name" value="Riboflavin_synthase-like_b-brl"/>
</dbReference>
<dbReference type="Pfam" id="PF03929">
    <property type="entry name" value="PepSY_TM"/>
    <property type="match status" value="1"/>
</dbReference>
<evidence type="ECO:0000313" key="5">
    <source>
        <dbReference type="EMBL" id="NAS11227.1"/>
    </source>
</evidence>
<dbReference type="Gene3D" id="2.40.30.10">
    <property type="entry name" value="Translation factors"/>
    <property type="match status" value="1"/>
</dbReference>
<dbReference type="InterPro" id="IPR001094">
    <property type="entry name" value="Flavdoxin-like"/>
</dbReference>
<dbReference type="SUPFAM" id="SSF52343">
    <property type="entry name" value="Ferredoxin reductase-like, C-terminal NADP-linked domain"/>
    <property type="match status" value="1"/>
</dbReference>
<feature type="transmembrane region" description="Helical" evidence="2">
    <location>
        <begin position="12"/>
        <end position="33"/>
    </location>
</feature>
<dbReference type="Gene3D" id="3.40.50.80">
    <property type="entry name" value="Nucleotide-binding domain of ferredoxin-NADP reductase (FNR) module"/>
    <property type="match status" value="1"/>
</dbReference>
<evidence type="ECO:0000259" key="3">
    <source>
        <dbReference type="PROSITE" id="PS50902"/>
    </source>
</evidence>
<dbReference type="InterPro" id="IPR001709">
    <property type="entry name" value="Flavoprot_Pyr_Nucl_cyt_Rdtase"/>
</dbReference>
<dbReference type="InterPro" id="IPR039261">
    <property type="entry name" value="FNR_nucleotide-bd"/>
</dbReference>
<keyword evidence="2" id="KW-0812">Transmembrane</keyword>
<proteinExistence type="predicted"/>
<feature type="transmembrane region" description="Helical" evidence="2">
    <location>
        <begin position="298"/>
        <end position="323"/>
    </location>
</feature>
<dbReference type="PANTHER" id="PTHR19384">
    <property type="entry name" value="NITRIC OXIDE SYNTHASE-RELATED"/>
    <property type="match status" value="1"/>
</dbReference>
<protein>
    <submittedName>
        <fullName evidence="5">FAD-binding oxidoreductase</fullName>
    </submittedName>
</protein>
<dbReference type="GO" id="GO:0005829">
    <property type="term" value="C:cytosol"/>
    <property type="evidence" value="ECO:0007669"/>
    <property type="project" value="TreeGrafter"/>
</dbReference>
<organism evidence="5 6">
    <name type="scientific">Poritiphilus flavus</name>
    <dbReference type="NCBI Taxonomy" id="2697053"/>
    <lineage>
        <taxon>Bacteria</taxon>
        <taxon>Pseudomonadati</taxon>
        <taxon>Bacteroidota</taxon>
        <taxon>Flavobacteriia</taxon>
        <taxon>Flavobacteriales</taxon>
        <taxon>Flavobacteriaceae</taxon>
        <taxon>Poritiphilus</taxon>
    </lineage>
</organism>
<keyword evidence="2" id="KW-1133">Transmembrane helix</keyword>
<keyword evidence="6" id="KW-1185">Reference proteome</keyword>
<dbReference type="EMBL" id="WXYO01000002">
    <property type="protein sequence ID" value="NAS11227.1"/>
    <property type="molecule type" value="Genomic_DNA"/>
</dbReference>
<dbReference type="PRINTS" id="PR00369">
    <property type="entry name" value="FLAVODOXIN"/>
</dbReference>
<dbReference type="InterPro" id="IPR029039">
    <property type="entry name" value="Flavoprotein-like_sf"/>
</dbReference>
<dbReference type="AlphaFoldDB" id="A0A6L9E8X4"/>
<dbReference type="PROSITE" id="PS51384">
    <property type="entry name" value="FAD_FR"/>
    <property type="match status" value="1"/>
</dbReference>
<keyword evidence="1" id="KW-0285">Flavoprotein</keyword>
<dbReference type="GO" id="GO:0003958">
    <property type="term" value="F:NADPH-hemoprotein reductase activity"/>
    <property type="evidence" value="ECO:0007669"/>
    <property type="project" value="UniProtKB-EC"/>
</dbReference>
<dbReference type="InterPro" id="IPR017927">
    <property type="entry name" value="FAD-bd_FR_type"/>
</dbReference>
<accession>A0A6L9E8X4</accession>
<dbReference type="GO" id="GO:0050660">
    <property type="term" value="F:flavin adenine dinucleotide binding"/>
    <property type="evidence" value="ECO:0007669"/>
    <property type="project" value="TreeGrafter"/>
</dbReference>
<dbReference type="Proteomes" id="UP000475249">
    <property type="component" value="Unassembled WGS sequence"/>
</dbReference>
<dbReference type="GO" id="GO:0010181">
    <property type="term" value="F:FMN binding"/>
    <property type="evidence" value="ECO:0007669"/>
    <property type="project" value="InterPro"/>
</dbReference>
<dbReference type="InterPro" id="IPR005625">
    <property type="entry name" value="PepSY-ass_TM"/>
</dbReference>
<feature type="transmembrane region" description="Helical" evidence="2">
    <location>
        <begin position="130"/>
        <end position="151"/>
    </location>
</feature>
<sequence length="734" mass="81827">MVISIWRYSHLVLAISSSIFLGIASITGIILAFEPIYHAIQPYKAEDMERISVAETLEMLDGKYLEVLELKVDSDNFVQASVIGQDGESSTIYINPLTAEKIGEPQEKKAIFRFATNLHRSLFLKSPGRFFVGLVSFLLLLIAITGIILVARRQGGLKRWFTRVNKDTSGQYYHVVLGRIFLVPVIIIAGTGVYLSLEKFGLLPEAEISHQTVLAPTTKGNSAVASGPSVLKQIRLKEVRTILFPFSDNEEDYYQLELKDREILVHQYKGTVISEVEYPLIMLASRLSLAWHTGRGSVLWSAVLLASCIAIVFFMISGFAMTLRRRKHTVRLKTEAADPGKCEYVVLVGSETGSTFNMAKVLQKALIALGKSVYLSELNDYENFDRVKHLIVLTATYGHGDAPSNAQKFVEKFQATTIANPMSFSVVGLGSLAYPNYCQFAIEVDQLLGKHPKLKQALPLYKINNQSFEAFKDWSDKWAKALGLQLRLKNPGSPASTKKTTEFVVVERTEVNPDDTFLLKLKPTSNLSFSSGDLIAIKPGGNEVDRFYSIAKTDDEILLSIKKHSNGYCSRYLSGLEQGQEISAWIKPNTEFHFPSKTPEVILISNGTGIAPFLGMINNGLGATKTHLFWGGRNETSLEIYKDYIHSARHRGQLSFVFEAYSQSGLEKHYVQDLVCREADLIAKSLENGGVIMICGSVAMQKEVVRVLETISKKRLNVPLSQFLNRGKIKMDCY</sequence>
<evidence type="ECO:0000256" key="2">
    <source>
        <dbReference type="SAM" id="Phobius"/>
    </source>
</evidence>
<dbReference type="RefSeq" id="WP_161434269.1">
    <property type="nucleotide sequence ID" value="NZ_WXYO01000002.1"/>
</dbReference>
<dbReference type="InterPro" id="IPR001433">
    <property type="entry name" value="OxRdtase_FAD/NAD-bd"/>
</dbReference>
<dbReference type="Pfam" id="PF00258">
    <property type="entry name" value="Flavodoxin_1"/>
    <property type="match status" value="1"/>
</dbReference>
<feature type="domain" description="Flavodoxin-like" evidence="3">
    <location>
        <begin position="344"/>
        <end position="483"/>
    </location>
</feature>
<keyword evidence="2" id="KW-0472">Membrane</keyword>
<reference evidence="5 6" key="1">
    <citation type="submission" date="2020-01" db="EMBL/GenBank/DDBJ databases">
        <title>Bacteria diversity of Porities sp.</title>
        <authorList>
            <person name="Wang G."/>
        </authorList>
    </citation>
    <scope>NUCLEOTIDE SEQUENCE [LARGE SCALE GENOMIC DNA]</scope>
    <source>
        <strain evidence="5 6">R33</strain>
    </source>
</reference>
<dbReference type="InterPro" id="IPR008254">
    <property type="entry name" value="Flavodoxin/NO_synth"/>
</dbReference>
<dbReference type="Gene3D" id="3.40.50.360">
    <property type="match status" value="1"/>
</dbReference>
<dbReference type="SUPFAM" id="SSF63380">
    <property type="entry name" value="Riboflavin synthase domain-like"/>
    <property type="match status" value="1"/>
</dbReference>
<evidence type="ECO:0000313" key="6">
    <source>
        <dbReference type="Proteomes" id="UP000475249"/>
    </source>
</evidence>
<comment type="caution">
    <text evidence="5">The sequence shown here is derived from an EMBL/GenBank/DDBJ whole genome shotgun (WGS) entry which is preliminary data.</text>
</comment>
<dbReference type="SUPFAM" id="SSF52218">
    <property type="entry name" value="Flavoproteins"/>
    <property type="match status" value="1"/>
</dbReference>
<gene>
    <name evidence="5" type="ORF">GTQ38_04395</name>
</gene>
<evidence type="ECO:0000256" key="1">
    <source>
        <dbReference type="ARBA" id="ARBA00022630"/>
    </source>
</evidence>
<evidence type="ECO:0000259" key="4">
    <source>
        <dbReference type="PROSITE" id="PS51384"/>
    </source>
</evidence>